<organism evidence="2 3">
    <name type="scientific">Echinicola rosea</name>
    <dbReference type="NCBI Taxonomy" id="1807691"/>
    <lineage>
        <taxon>Bacteria</taxon>
        <taxon>Pseudomonadati</taxon>
        <taxon>Bacteroidota</taxon>
        <taxon>Cytophagia</taxon>
        <taxon>Cytophagales</taxon>
        <taxon>Cyclobacteriaceae</taxon>
        <taxon>Echinicola</taxon>
    </lineage>
</organism>
<comment type="caution">
    <text evidence="2">The sequence shown here is derived from an EMBL/GenBank/DDBJ whole genome shotgun (WGS) entry which is preliminary data.</text>
</comment>
<evidence type="ECO:0000313" key="2">
    <source>
        <dbReference type="EMBL" id="GGF21384.1"/>
    </source>
</evidence>
<keyword evidence="1" id="KW-0812">Transmembrane</keyword>
<keyword evidence="1" id="KW-1133">Transmembrane helix</keyword>
<keyword evidence="3" id="KW-1185">Reference proteome</keyword>
<feature type="transmembrane region" description="Helical" evidence="1">
    <location>
        <begin position="287"/>
        <end position="308"/>
    </location>
</feature>
<feature type="transmembrane region" description="Helical" evidence="1">
    <location>
        <begin position="69"/>
        <end position="93"/>
    </location>
</feature>
<name>A0ABQ1UM20_9BACT</name>
<dbReference type="Proteomes" id="UP000647339">
    <property type="component" value="Unassembled WGS sequence"/>
</dbReference>
<keyword evidence="1" id="KW-0472">Membrane</keyword>
<dbReference type="EMBL" id="BMIU01000002">
    <property type="protein sequence ID" value="GGF21384.1"/>
    <property type="molecule type" value="Genomic_DNA"/>
</dbReference>
<reference evidence="3" key="1">
    <citation type="journal article" date="2019" name="Int. J. Syst. Evol. Microbiol.">
        <title>The Global Catalogue of Microorganisms (GCM) 10K type strain sequencing project: providing services to taxonomists for standard genome sequencing and annotation.</title>
        <authorList>
            <consortium name="The Broad Institute Genomics Platform"/>
            <consortium name="The Broad Institute Genome Sequencing Center for Infectious Disease"/>
            <person name="Wu L."/>
            <person name="Ma J."/>
        </authorList>
    </citation>
    <scope>NUCLEOTIDE SEQUENCE [LARGE SCALE GENOMIC DNA]</scope>
    <source>
        <strain evidence="3">CGMCC 1.15407</strain>
    </source>
</reference>
<gene>
    <name evidence="2" type="ORF">GCM10011339_06770</name>
</gene>
<proteinExistence type="predicted"/>
<evidence type="ECO:0000256" key="1">
    <source>
        <dbReference type="SAM" id="Phobius"/>
    </source>
</evidence>
<feature type="transmembrane region" description="Helical" evidence="1">
    <location>
        <begin position="152"/>
        <end position="173"/>
    </location>
</feature>
<dbReference type="RefSeq" id="WP_137400981.1">
    <property type="nucleotide sequence ID" value="NZ_BMIU01000002.1"/>
</dbReference>
<accession>A0ABQ1UM20</accession>
<protein>
    <submittedName>
        <fullName evidence="2">Uncharacterized protein</fullName>
    </submittedName>
</protein>
<sequence>MSKEIKDILFHIEGEVFFENSEKNNGYEREALYMLQKERIEIVRKIEYQLSQRFNTDVRCELNFEEGSIIVSGLVILKWISLAAGVFSFIDYASRIINWIIKRTINNELRRFPFSRSLTVVISSFSDFDRNGTETLRNTETEPTSLFSLRTILIAITLINLILILGGNIYNFVTVESTKDQYLKAKEEVLEINSDLKSLVTDLKLKELETRSEIEALPDKIESEYYEKLVARKDSILNKMNSIEKELIILSDSAGYYQDPSKKIIQLVQPPPVKEKKIRLTDLDNQLTITLSISYALSIILILILFFVKKGKRN</sequence>
<evidence type="ECO:0000313" key="3">
    <source>
        <dbReference type="Proteomes" id="UP000647339"/>
    </source>
</evidence>